<gene>
    <name evidence="2" type="ordered locus">Cfla_0382</name>
</gene>
<proteinExistence type="predicted"/>
<accession>D5UH96</accession>
<dbReference type="AlphaFoldDB" id="D5UH96"/>
<sequence>MQHPADRRRTPPVPRARVIVPSDDDRRPVDLELSAEVHRSLGPFRHQYCFENR</sequence>
<feature type="region of interest" description="Disordered" evidence="1">
    <location>
        <begin position="1"/>
        <end position="24"/>
    </location>
</feature>
<dbReference type="EMBL" id="CP001964">
    <property type="protein sequence ID" value="ADG73299.1"/>
    <property type="molecule type" value="Genomic_DNA"/>
</dbReference>
<dbReference type="STRING" id="446466.Cfla_0382"/>
<keyword evidence="3" id="KW-1185">Reference proteome</keyword>
<evidence type="ECO:0000313" key="3">
    <source>
        <dbReference type="Proteomes" id="UP000000849"/>
    </source>
</evidence>
<dbReference type="KEGG" id="cfl:Cfla_0382"/>
<evidence type="ECO:0000313" key="2">
    <source>
        <dbReference type="EMBL" id="ADG73299.1"/>
    </source>
</evidence>
<dbReference type="RefSeq" id="WP_013115633.1">
    <property type="nucleotide sequence ID" value="NC_014151.1"/>
</dbReference>
<reference evidence="2 3" key="1">
    <citation type="journal article" date="2010" name="Stand. Genomic Sci.">
        <title>Complete genome sequence of Cellulomonas flavigena type strain (134).</title>
        <authorList>
            <person name="Abt B."/>
            <person name="Foster B."/>
            <person name="Lapidus A."/>
            <person name="Clum A."/>
            <person name="Sun H."/>
            <person name="Pukall R."/>
            <person name="Lucas S."/>
            <person name="Glavina Del Rio T."/>
            <person name="Nolan M."/>
            <person name="Tice H."/>
            <person name="Cheng J.F."/>
            <person name="Pitluck S."/>
            <person name="Liolios K."/>
            <person name="Ivanova N."/>
            <person name="Mavromatis K."/>
            <person name="Ovchinnikova G."/>
            <person name="Pati A."/>
            <person name="Goodwin L."/>
            <person name="Chen A."/>
            <person name="Palaniappan K."/>
            <person name="Land M."/>
            <person name="Hauser L."/>
            <person name="Chang Y.J."/>
            <person name="Jeffries C.D."/>
            <person name="Rohde M."/>
            <person name="Goker M."/>
            <person name="Woyke T."/>
            <person name="Bristow J."/>
            <person name="Eisen J.A."/>
            <person name="Markowitz V."/>
            <person name="Hugenholtz P."/>
            <person name="Kyrpides N.C."/>
            <person name="Klenk H.P."/>
        </authorList>
    </citation>
    <scope>NUCLEOTIDE SEQUENCE [LARGE SCALE GENOMIC DNA]</scope>
    <source>
        <strain evidence="3">ATCC 482 / DSM 20109 / BCRC 11376 / JCM 18109 / NBRC 3775 / NCIMB 8073 / NRS 134</strain>
    </source>
</reference>
<dbReference type="HOGENOM" id="CLU_3059810_0_0_11"/>
<name>D5UH96_CELFN</name>
<organism evidence="2 3">
    <name type="scientific">Cellulomonas flavigena (strain ATCC 482 / DSM 20109 / BCRC 11376 / JCM 18109 / NBRC 3775 / NCIMB 8073 / NRS 134)</name>
    <dbReference type="NCBI Taxonomy" id="446466"/>
    <lineage>
        <taxon>Bacteria</taxon>
        <taxon>Bacillati</taxon>
        <taxon>Actinomycetota</taxon>
        <taxon>Actinomycetes</taxon>
        <taxon>Micrococcales</taxon>
        <taxon>Cellulomonadaceae</taxon>
        <taxon>Cellulomonas</taxon>
    </lineage>
</organism>
<protein>
    <submittedName>
        <fullName evidence="2">Uncharacterized protein</fullName>
    </submittedName>
</protein>
<dbReference type="Proteomes" id="UP000000849">
    <property type="component" value="Chromosome"/>
</dbReference>
<evidence type="ECO:0000256" key="1">
    <source>
        <dbReference type="SAM" id="MobiDB-lite"/>
    </source>
</evidence>